<dbReference type="RefSeq" id="WP_380004316.1">
    <property type="nucleotide sequence ID" value="NZ_JBHLYR010000002.1"/>
</dbReference>
<dbReference type="Proteomes" id="UP001589733">
    <property type="component" value="Unassembled WGS sequence"/>
</dbReference>
<name>A0ABV6ASE7_9DEIO</name>
<dbReference type="Pfam" id="PF01569">
    <property type="entry name" value="PAP2"/>
    <property type="match status" value="1"/>
</dbReference>
<accession>A0ABV6ASE7</accession>
<feature type="transmembrane region" description="Helical" evidence="1">
    <location>
        <begin position="146"/>
        <end position="166"/>
    </location>
</feature>
<proteinExistence type="predicted"/>
<feature type="transmembrane region" description="Helical" evidence="1">
    <location>
        <begin position="121"/>
        <end position="139"/>
    </location>
</feature>
<feature type="domain" description="Phosphatidic acid phosphatase type 2/haloperoxidase" evidence="2">
    <location>
        <begin position="58"/>
        <end position="167"/>
    </location>
</feature>
<feature type="transmembrane region" description="Helical" evidence="1">
    <location>
        <begin position="54"/>
        <end position="76"/>
    </location>
</feature>
<keyword evidence="1" id="KW-1133">Transmembrane helix</keyword>
<dbReference type="InterPro" id="IPR000326">
    <property type="entry name" value="PAP2/HPO"/>
</dbReference>
<evidence type="ECO:0000259" key="2">
    <source>
        <dbReference type="SMART" id="SM00014"/>
    </source>
</evidence>
<evidence type="ECO:0000256" key="1">
    <source>
        <dbReference type="SAM" id="Phobius"/>
    </source>
</evidence>
<feature type="transmembrane region" description="Helical" evidence="1">
    <location>
        <begin position="20"/>
        <end position="42"/>
    </location>
</feature>
<dbReference type="Gene3D" id="1.20.144.10">
    <property type="entry name" value="Phosphatidic acid phosphatase type 2/haloperoxidase"/>
    <property type="match status" value="1"/>
</dbReference>
<keyword evidence="1" id="KW-0472">Membrane</keyword>
<sequence>MTTDSLQHVLHTAAAGQPLLSHLAVFLANGLIALLAAGFAALAWVNRDALTRALAIRIGVSGALALLLALLTGHVIHDPRPFIVEHYAPLAHASLDNGFPSDHTLVAALLTGWTAWFARRWVPIFVLGVLAVLFGRLAIGAHHTLDVVGSVLIAGVVLGIAAALPLRGEWLTPLIVSRPVTAA</sequence>
<dbReference type="InterPro" id="IPR036938">
    <property type="entry name" value="PAP2/HPO_sf"/>
</dbReference>
<dbReference type="SUPFAM" id="SSF48317">
    <property type="entry name" value="Acid phosphatase/Vanadium-dependent haloperoxidase"/>
    <property type="match status" value="1"/>
</dbReference>
<keyword evidence="4" id="KW-1185">Reference proteome</keyword>
<organism evidence="3 4">
    <name type="scientific">Deinococcus oregonensis</name>
    <dbReference type="NCBI Taxonomy" id="1805970"/>
    <lineage>
        <taxon>Bacteria</taxon>
        <taxon>Thermotogati</taxon>
        <taxon>Deinococcota</taxon>
        <taxon>Deinococci</taxon>
        <taxon>Deinococcales</taxon>
        <taxon>Deinococcaceae</taxon>
        <taxon>Deinococcus</taxon>
    </lineage>
</organism>
<reference evidence="3 4" key="1">
    <citation type="submission" date="2024-09" db="EMBL/GenBank/DDBJ databases">
        <authorList>
            <person name="Sun Q."/>
            <person name="Mori K."/>
        </authorList>
    </citation>
    <scope>NUCLEOTIDE SEQUENCE [LARGE SCALE GENOMIC DNA]</scope>
    <source>
        <strain evidence="3 4">JCM 13503</strain>
    </source>
</reference>
<dbReference type="PANTHER" id="PTHR14969:SF13">
    <property type="entry name" value="AT30094P"/>
    <property type="match status" value="1"/>
</dbReference>
<protein>
    <submittedName>
        <fullName evidence="3">Phosphatase PAP2 family protein</fullName>
    </submittedName>
</protein>
<dbReference type="EMBL" id="JBHLYR010000002">
    <property type="protein sequence ID" value="MFB9990424.1"/>
    <property type="molecule type" value="Genomic_DNA"/>
</dbReference>
<evidence type="ECO:0000313" key="3">
    <source>
        <dbReference type="EMBL" id="MFB9990424.1"/>
    </source>
</evidence>
<keyword evidence="1" id="KW-0812">Transmembrane</keyword>
<comment type="caution">
    <text evidence="3">The sequence shown here is derived from an EMBL/GenBank/DDBJ whole genome shotgun (WGS) entry which is preliminary data.</text>
</comment>
<dbReference type="SMART" id="SM00014">
    <property type="entry name" value="acidPPc"/>
    <property type="match status" value="1"/>
</dbReference>
<gene>
    <name evidence="3" type="ORF">ACFFLM_00235</name>
</gene>
<dbReference type="PANTHER" id="PTHR14969">
    <property type="entry name" value="SPHINGOSINE-1-PHOSPHATE PHOSPHOHYDROLASE"/>
    <property type="match status" value="1"/>
</dbReference>
<evidence type="ECO:0000313" key="4">
    <source>
        <dbReference type="Proteomes" id="UP001589733"/>
    </source>
</evidence>